<proteinExistence type="predicted"/>
<accession>A4WKB1</accession>
<keyword evidence="1" id="KW-0472">Membrane</keyword>
<feature type="transmembrane region" description="Helical" evidence="1">
    <location>
        <begin position="152"/>
        <end position="177"/>
    </location>
</feature>
<dbReference type="KEGG" id="pas:Pars_1264"/>
<evidence type="ECO:0000256" key="1">
    <source>
        <dbReference type="SAM" id="Phobius"/>
    </source>
</evidence>
<organism evidence="2 3">
    <name type="scientific">Pyrobaculum arsenaticum (strain DSM 13514 / JCM 11321 / PZ6)</name>
    <dbReference type="NCBI Taxonomy" id="340102"/>
    <lineage>
        <taxon>Archaea</taxon>
        <taxon>Thermoproteota</taxon>
        <taxon>Thermoprotei</taxon>
        <taxon>Thermoproteales</taxon>
        <taxon>Thermoproteaceae</taxon>
        <taxon>Pyrobaculum</taxon>
    </lineage>
</organism>
<dbReference type="AlphaFoldDB" id="A4WKB1"/>
<feature type="transmembrane region" description="Helical" evidence="1">
    <location>
        <begin position="189"/>
        <end position="210"/>
    </location>
</feature>
<protein>
    <submittedName>
        <fullName evidence="2">Uncharacterized protein</fullName>
    </submittedName>
</protein>
<feature type="transmembrane region" description="Helical" evidence="1">
    <location>
        <begin position="116"/>
        <end position="140"/>
    </location>
</feature>
<evidence type="ECO:0000313" key="2">
    <source>
        <dbReference type="EMBL" id="ABP50828.1"/>
    </source>
</evidence>
<reference evidence="2 3" key="1">
    <citation type="submission" date="2007-04" db="EMBL/GenBank/DDBJ databases">
        <title>Complete sequence of Pyrobaculum arsenaticum DSM 13514.</title>
        <authorList>
            <consortium name="US DOE Joint Genome Institute"/>
            <person name="Copeland A."/>
            <person name="Lucas S."/>
            <person name="Lapidus A."/>
            <person name="Barry K."/>
            <person name="Glavina del Rio T."/>
            <person name="Dalin E."/>
            <person name="Tice H."/>
            <person name="Pitluck S."/>
            <person name="Chain P."/>
            <person name="Malfatti S."/>
            <person name="Shin M."/>
            <person name="Vergez L."/>
            <person name="Schmutz J."/>
            <person name="Larimer F."/>
            <person name="Land M."/>
            <person name="Hauser L."/>
            <person name="Kyrpides N."/>
            <person name="Mikhailova N."/>
            <person name="Cozen A.E."/>
            <person name="Fitz-Gibbon S.T."/>
            <person name="House C.H."/>
            <person name="Saltikov C."/>
            <person name="Lowe T.M."/>
            <person name="Richardson P."/>
        </authorList>
    </citation>
    <scope>NUCLEOTIDE SEQUENCE [LARGE SCALE GENOMIC DNA]</scope>
    <source>
        <strain evidence="3">ATCC 700994 / DSM 13514 / JCM 11321 / PZ6</strain>
    </source>
</reference>
<keyword evidence="1" id="KW-0812">Transmembrane</keyword>
<keyword evidence="1" id="KW-1133">Transmembrane helix</keyword>
<name>A4WKB1_PYRAR</name>
<dbReference type="EMBL" id="CP000660">
    <property type="protein sequence ID" value="ABP50828.1"/>
    <property type="molecule type" value="Genomic_DNA"/>
</dbReference>
<dbReference type="Proteomes" id="UP000001567">
    <property type="component" value="Chromosome"/>
</dbReference>
<gene>
    <name evidence="2" type="ordered locus">Pars_1264</name>
</gene>
<evidence type="ECO:0000313" key="3">
    <source>
        <dbReference type="Proteomes" id="UP000001567"/>
    </source>
</evidence>
<sequence>MSKLKSVIFSFLILVLSYVVYNNSLATAMTYQFMLIYPDHDTFSTLWIRSVKQYGEVTSVLDRLGIPYEPWDNNTVAGTLIVFADVRKLWDSLGGYADTATIYTTTFDCVYFCNGFYVLSIPTLTLITIALAALTVLIAKLTAYKRLAPAKWVLVATLIAGIPFYLESLYILVALIIAPVTGEVHMLRLAITALGWIPPFLLPALVYLITRSPTSSKQAF</sequence>
<dbReference type="HOGENOM" id="CLU_1253626_0_0_2"/>